<dbReference type="Proteomes" id="UP000248614">
    <property type="component" value="Unassembled WGS sequence"/>
</dbReference>
<dbReference type="GO" id="GO:0032993">
    <property type="term" value="C:protein-DNA complex"/>
    <property type="evidence" value="ECO:0007669"/>
    <property type="project" value="TreeGrafter"/>
</dbReference>
<dbReference type="Gene3D" id="1.10.1670.40">
    <property type="match status" value="1"/>
</dbReference>
<evidence type="ECO:0000256" key="3">
    <source>
        <dbReference type="ARBA" id="ARBA00022763"/>
    </source>
</evidence>
<dbReference type="SMART" id="SM00478">
    <property type="entry name" value="ENDO3c"/>
    <property type="match status" value="1"/>
</dbReference>
<sequence length="214" mass="23410">MGLSADQLRTSLDALAAIEPGFATALAYAGYPEPRIRERGYVTLLRTIVGQQVSYKAADAVWRKLEATLGDAADPSRIATKTDEELRAAGLSRQKIGYARSLADEVLSGRLNLADLPADDEEAIAQLVRVKGIGRWSAEIYLLFAEGRLDVWPAGDLAVQVEIGRILGLPERPSERATRALAEKWRPHRSAATVFAWHHYMFDPATKAAKNSAI</sequence>
<dbReference type="GO" id="GO:0006285">
    <property type="term" value="P:base-excision repair, AP site formation"/>
    <property type="evidence" value="ECO:0007669"/>
    <property type="project" value="TreeGrafter"/>
</dbReference>
<evidence type="ECO:0000256" key="4">
    <source>
        <dbReference type="ARBA" id="ARBA00023204"/>
    </source>
</evidence>
<dbReference type="GO" id="GO:0032131">
    <property type="term" value="F:alkylated DNA binding"/>
    <property type="evidence" value="ECO:0007669"/>
    <property type="project" value="TreeGrafter"/>
</dbReference>
<dbReference type="GO" id="GO:0008725">
    <property type="term" value="F:DNA-3-methyladenine glycosylase activity"/>
    <property type="evidence" value="ECO:0007669"/>
    <property type="project" value="TreeGrafter"/>
</dbReference>
<accession>A0A2W5AZ01</accession>
<evidence type="ECO:0000256" key="1">
    <source>
        <dbReference type="ARBA" id="ARBA00000086"/>
    </source>
</evidence>
<dbReference type="InterPro" id="IPR003265">
    <property type="entry name" value="HhH-GPD_domain"/>
</dbReference>
<evidence type="ECO:0000256" key="2">
    <source>
        <dbReference type="ARBA" id="ARBA00012000"/>
    </source>
</evidence>
<proteinExistence type="predicted"/>
<evidence type="ECO:0000313" key="6">
    <source>
        <dbReference type="EMBL" id="PZO75741.1"/>
    </source>
</evidence>
<comment type="caution">
    <text evidence="6">The sequence shown here is derived from an EMBL/GenBank/DDBJ whole genome shotgun (WGS) entry which is preliminary data.</text>
</comment>
<dbReference type="PANTHER" id="PTHR43003:SF5">
    <property type="entry name" value="DNA-3-METHYLADENINE GLYCOSYLASE"/>
    <property type="match status" value="1"/>
</dbReference>
<dbReference type="InterPro" id="IPR011257">
    <property type="entry name" value="DNA_glycosylase"/>
</dbReference>
<dbReference type="AlphaFoldDB" id="A0A2W5AZ01"/>
<organism evidence="6 7">
    <name type="scientific">Sphingomonas hengshuiensis</name>
    <dbReference type="NCBI Taxonomy" id="1609977"/>
    <lineage>
        <taxon>Bacteria</taxon>
        <taxon>Pseudomonadati</taxon>
        <taxon>Pseudomonadota</taxon>
        <taxon>Alphaproteobacteria</taxon>
        <taxon>Sphingomonadales</taxon>
        <taxon>Sphingomonadaceae</taxon>
        <taxon>Sphingomonas</taxon>
    </lineage>
</organism>
<comment type="catalytic activity">
    <reaction evidence="1">
        <text>Hydrolysis of alkylated DNA, releasing 3-methyladenine, 3-methylguanine, 7-methylguanine and 7-methyladenine.</text>
        <dbReference type="EC" id="3.2.2.21"/>
    </reaction>
</comment>
<dbReference type="GO" id="GO:0006307">
    <property type="term" value="P:DNA alkylation repair"/>
    <property type="evidence" value="ECO:0007669"/>
    <property type="project" value="TreeGrafter"/>
</dbReference>
<keyword evidence="4" id="KW-0234">DNA repair</keyword>
<dbReference type="Pfam" id="PF00730">
    <property type="entry name" value="HhH-GPD"/>
    <property type="match status" value="1"/>
</dbReference>
<reference evidence="6 7" key="1">
    <citation type="submission" date="2017-08" db="EMBL/GenBank/DDBJ databases">
        <title>Infants hospitalized years apart are colonized by the same room-sourced microbial strains.</title>
        <authorList>
            <person name="Brooks B."/>
            <person name="Olm M.R."/>
            <person name="Firek B.A."/>
            <person name="Baker R."/>
            <person name="Thomas B.C."/>
            <person name="Morowitz M.J."/>
            <person name="Banfield J.F."/>
        </authorList>
    </citation>
    <scope>NUCLEOTIDE SEQUENCE [LARGE SCALE GENOMIC DNA]</scope>
    <source>
        <strain evidence="6">S2_018_000_R3_110</strain>
    </source>
</reference>
<gene>
    <name evidence="6" type="ORF">DI632_11415</name>
</gene>
<dbReference type="SUPFAM" id="SSF48150">
    <property type="entry name" value="DNA-glycosylase"/>
    <property type="match status" value="1"/>
</dbReference>
<feature type="domain" description="HhH-GPD" evidence="5">
    <location>
        <begin position="49"/>
        <end position="201"/>
    </location>
</feature>
<dbReference type="PANTHER" id="PTHR43003">
    <property type="entry name" value="DNA-3-METHYLADENINE GLYCOSYLASE"/>
    <property type="match status" value="1"/>
</dbReference>
<dbReference type="EMBL" id="QFNF01000030">
    <property type="protein sequence ID" value="PZO75741.1"/>
    <property type="molecule type" value="Genomic_DNA"/>
</dbReference>
<dbReference type="EC" id="3.2.2.21" evidence="2"/>
<dbReference type="GO" id="GO:0005737">
    <property type="term" value="C:cytoplasm"/>
    <property type="evidence" value="ECO:0007669"/>
    <property type="project" value="TreeGrafter"/>
</dbReference>
<protein>
    <recommendedName>
        <fullName evidence="2">DNA-3-methyladenine glycosylase II</fullName>
        <ecNumber evidence="2">3.2.2.21</ecNumber>
    </recommendedName>
</protein>
<keyword evidence="3" id="KW-0227">DNA damage</keyword>
<evidence type="ECO:0000259" key="5">
    <source>
        <dbReference type="SMART" id="SM00478"/>
    </source>
</evidence>
<name>A0A2W5AZ01_9SPHN</name>
<dbReference type="CDD" id="cd00056">
    <property type="entry name" value="ENDO3c"/>
    <property type="match status" value="1"/>
</dbReference>
<dbReference type="Gene3D" id="1.10.340.30">
    <property type="entry name" value="Hypothetical protein, domain 2"/>
    <property type="match status" value="1"/>
</dbReference>
<evidence type="ECO:0000313" key="7">
    <source>
        <dbReference type="Proteomes" id="UP000248614"/>
    </source>
</evidence>
<dbReference type="InterPro" id="IPR051912">
    <property type="entry name" value="Alkylbase_DNA_Glycosylase/TA"/>
</dbReference>
<dbReference type="GO" id="GO:0043916">
    <property type="term" value="F:DNA-7-methylguanine glycosylase activity"/>
    <property type="evidence" value="ECO:0007669"/>
    <property type="project" value="TreeGrafter"/>
</dbReference>